<evidence type="ECO:0000313" key="2">
    <source>
        <dbReference type="EMBL" id="NEZ76029.1"/>
    </source>
</evidence>
<organism evidence="2">
    <name type="scientific">Clostridium botulinum</name>
    <dbReference type="NCBI Taxonomy" id="1491"/>
    <lineage>
        <taxon>Bacteria</taxon>
        <taxon>Bacillati</taxon>
        <taxon>Bacillota</taxon>
        <taxon>Clostridia</taxon>
        <taxon>Eubacteriales</taxon>
        <taxon>Clostridiaceae</taxon>
        <taxon>Clostridium</taxon>
    </lineage>
</organism>
<gene>
    <name evidence="2" type="ORF">EXM56_11995</name>
</gene>
<feature type="coiled-coil region" evidence="1">
    <location>
        <begin position="119"/>
        <end position="146"/>
    </location>
</feature>
<accession>A0A6G4CR04</accession>
<keyword evidence="1" id="KW-0175">Coiled coil</keyword>
<name>A0A6G4CR04_CLOBO</name>
<protein>
    <submittedName>
        <fullName evidence="2">Uncharacterized protein</fullName>
    </submittedName>
</protein>
<evidence type="ECO:0000256" key="1">
    <source>
        <dbReference type="SAM" id="Coils"/>
    </source>
</evidence>
<dbReference type="EMBL" id="SGKT01000025">
    <property type="protein sequence ID" value="NEZ76029.1"/>
    <property type="molecule type" value="Genomic_DNA"/>
</dbReference>
<comment type="caution">
    <text evidence="2">The sequence shown here is derived from an EMBL/GenBank/DDBJ whole genome shotgun (WGS) entry which is preliminary data.</text>
</comment>
<reference evidence="2" key="1">
    <citation type="submission" date="2019-02" db="EMBL/GenBank/DDBJ databases">
        <title>Genome sequencing of Clostridium botulinum clinical isolates.</title>
        <authorList>
            <person name="Brunt J."/>
            <person name="Van Vliet A.H.M."/>
            <person name="Stringer S.C."/>
            <person name="Grant K.A."/>
            <person name="Carter A.C."/>
            <person name="Peck M.W."/>
        </authorList>
    </citation>
    <scope>NUCLEOTIDE SEQUENCE</scope>
    <source>
        <strain evidence="2">H114400598</strain>
    </source>
</reference>
<proteinExistence type="predicted"/>
<sequence length="456" mass="53772">MKEKSDLSGHLANAPIIKIKILEFEIQIRVLFSMRCCEIMFNNYNQGDNYRLAFAKAVFHMYQNTDNKISLTEDEFLSVTEENLKLILNKILEKDSRINFEYDKYQEEDIYERFYKANKDSLKSSIEKFNKTIEEVSKKFNSLNKSLVTPFSSVINNIPKLNFFNFQSDLMKVHNVSFTEIASVLSSIPKPTINMKDIISPIQVMVESLQNINGELVKSLNTQLFQMSESVKSLMESMDFSLLTYRKEWSEQRETLLKYGWFYSEELPEEVINYIHDRRGELSTDDVDDIIVEYFRKNRCQALKNIVKGWEKLLCFHCRSVIFHEALVNHSRKYFNSSVTLLTVHTEGVITDFVRESLKNPRFRAQKAIDDIKKELDENIDISIYEYEVFNDVIERIEEAFNENFSLLNPDATSNKSRHKIAHGHVYEKENEVNSLKRFLYLNEIYYLFLLLINND</sequence>
<dbReference type="AlphaFoldDB" id="A0A6G4CR04"/>